<evidence type="ECO:0000313" key="2">
    <source>
        <dbReference type="Proteomes" id="UP001363151"/>
    </source>
</evidence>
<dbReference type="Proteomes" id="UP001363151">
    <property type="component" value="Unassembled WGS sequence"/>
</dbReference>
<comment type="caution">
    <text evidence="1">The sequence shown here is derived from an EMBL/GenBank/DDBJ whole genome shotgun (WGS) entry which is preliminary data.</text>
</comment>
<gene>
    <name evidence="1" type="ORF">SO694_00016028</name>
</gene>
<proteinExistence type="predicted"/>
<protein>
    <submittedName>
        <fullName evidence="1">Uncharacterized protein</fullName>
    </submittedName>
</protein>
<dbReference type="KEGG" id="aaf:AURANDRAFT_72637"/>
<organism evidence="1 2">
    <name type="scientific">Aureococcus anophagefferens</name>
    <name type="common">Harmful bloom alga</name>
    <dbReference type="NCBI Taxonomy" id="44056"/>
    <lineage>
        <taxon>Eukaryota</taxon>
        <taxon>Sar</taxon>
        <taxon>Stramenopiles</taxon>
        <taxon>Ochrophyta</taxon>
        <taxon>Pelagophyceae</taxon>
        <taxon>Pelagomonadales</taxon>
        <taxon>Pelagomonadaceae</taxon>
        <taxon>Aureococcus</taxon>
    </lineage>
</organism>
<sequence length="215" mass="23042">MAHARASALVVLLLASTRAEMVTELPLPDVSFAAARAALLGGLLHEANRYGPVDVTRESKAVHRNAFRHPRGGPTEERCEVLADTASRFELRVDAASPKAPFGDQFQTSVVVTLDGSAPELAMRTRTKVRWLSPKRPLGMISKRVERAAEQGTADAYRVFAQCLRAGAGEPEPSVVARAAAKARPHGRKLLSCAVLGSLVAYLQYHADPADPGDV</sequence>
<dbReference type="EMBL" id="JBBJCI010000141">
    <property type="protein sequence ID" value="KAK7242592.1"/>
    <property type="molecule type" value="Genomic_DNA"/>
</dbReference>
<keyword evidence="2" id="KW-1185">Reference proteome</keyword>
<accession>A0ABR1G2B1</accession>
<evidence type="ECO:0000313" key="1">
    <source>
        <dbReference type="EMBL" id="KAK7242592.1"/>
    </source>
</evidence>
<name>A0ABR1G2B1_AURAN</name>
<reference evidence="1 2" key="1">
    <citation type="submission" date="2024-03" db="EMBL/GenBank/DDBJ databases">
        <title>Aureococcus anophagefferens CCMP1851 and Kratosvirus quantuckense: Draft genome of a second virus-susceptible host strain in the model system.</title>
        <authorList>
            <person name="Chase E."/>
            <person name="Truchon A.R."/>
            <person name="Schepens W."/>
            <person name="Wilhelm S.W."/>
        </authorList>
    </citation>
    <scope>NUCLEOTIDE SEQUENCE [LARGE SCALE GENOMIC DNA]</scope>
    <source>
        <strain evidence="1 2">CCMP1851</strain>
    </source>
</reference>